<protein>
    <submittedName>
        <fullName evidence="1">Uncharacterized protein</fullName>
    </submittedName>
</protein>
<dbReference type="EMBL" id="QFNK01000001">
    <property type="protein sequence ID" value="PZO89083.1"/>
    <property type="molecule type" value="Genomic_DNA"/>
</dbReference>
<evidence type="ECO:0000313" key="2">
    <source>
        <dbReference type="Proteomes" id="UP000249557"/>
    </source>
</evidence>
<gene>
    <name evidence="1" type="ORF">DI626_00005</name>
</gene>
<evidence type="ECO:0000313" key="1">
    <source>
        <dbReference type="EMBL" id="PZO89083.1"/>
    </source>
</evidence>
<proteinExistence type="predicted"/>
<organism evidence="1 2">
    <name type="scientific">Micavibrio aeruginosavorus</name>
    <dbReference type="NCBI Taxonomy" id="349221"/>
    <lineage>
        <taxon>Bacteria</taxon>
        <taxon>Pseudomonadati</taxon>
        <taxon>Bdellovibrionota</taxon>
        <taxon>Bdellovibrionia</taxon>
        <taxon>Bdellovibrionales</taxon>
        <taxon>Pseudobdellovibrionaceae</taxon>
        <taxon>Micavibrio</taxon>
    </lineage>
</organism>
<reference evidence="1 2" key="1">
    <citation type="submission" date="2017-08" db="EMBL/GenBank/DDBJ databases">
        <title>Infants hospitalized years apart are colonized by the same room-sourced microbial strains.</title>
        <authorList>
            <person name="Brooks B."/>
            <person name="Olm M.R."/>
            <person name="Firek B.A."/>
            <person name="Baker R."/>
            <person name="Thomas B.C."/>
            <person name="Morowitz M.J."/>
            <person name="Banfield J.F."/>
        </authorList>
    </citation>
    <scope>NUCLEOTIDE SEQUENCE [LARGE SCALE GENOMIC DNA]</scope>
    <source>
        <strain evidence="1">S2_018_000_R2_104</strain>
    </source>
</reference>
<name>A0A2W5A3G3_9BACT</name>
<dbReference type="AlphaFoldDB" id="A0A2W5A3G3"/>
<dbReference type="Proteomes" id="UP000249557">
    <property type="component" value="Unassembled WGS sequence"/>
</dbReference>
<comment type="caution">
    <text evidence="1">The sequence shown here is derived from an EMBL/GenBank/DDBJ whole genome shotgun (WGS) entry which is preliminary data.</text>
</comment>
<sequence length="136" mass="15431">MQKIFRQTAESNPASMSDAQSSYLDALRSFLRKDEAATSVTLNTARNQVLQGRHWTECTDADMQAIMPGLTMAKFNGLYGDYKSHANTPWNTTQETLEMVGNHIHQLGNDDDRREFARFITENAPRMQSRFALVIS</sequence>
<accession>A0A2W5A3G3</accession>